<evidence type="ECO:0000313" key="9">
    <source>
        <dbReference type="Proteomes" id="UP000001876"/>
    </source>
</evidence>
<reference evidence="8 9" key="1">
    <citation type="journal article" date="2009" name="Science">
        <title>Green evolution and dynamic adaptations revealed by genomes of the marine picoeukaryotes Micromonas.</title>
        <authorList>
            <person name="Worden A.Z."/>
            <person name="Lee J.H."/>
            <person name="Mock T."/>
            <person name="Rouze P."/>
            <person name="Simmons M.P."/>
            <person name="Aerts A.L."/>
            <person name="Allen A.E."/>
            <person name="Cuvelier M.L."/>
            <person name="Derelle E."/>
            <person name="Everett M.V."/>
            <person name="Foulon E."/>
            <person name="Grimwood J."/>
            <person name="Gundlach H."/>
            <person name="Henrissat B."/>
            <person name="Napoli C."/>
            <person name="McDonald S.M."/>
            <person name="Parker M.S."/>
            <person name="Rombauts S."/>
            <person name="Salamov A."/>
            <person name="Von Dassow P."/>
            <person name="Badger J.H."/>
            <person name="Coutinho P.M."/>
            <person name="Demir E."/>
            <person name="Dubchak I."/>
            <person name="Gentemann C."/>
            <person name="Eikrem W."/>
            <person name="Gready J.E."/>
            <person name="John U."/>
            <person name="Lanier W."/>
            <person name="Lindquist E.A."/>
            <person name="Lucas S."/>
            <person name="Mayer K.F."/>
            <person name="Moreau H."/>
            <person name="Not F."/>
            <person name="Otillar R."/>
            <person name="Panaud O."/>
            <person name="Pangilinan J."/>
            <person name="Paulsen I."/>
            <person name="Piegu B."/>
            <person name="Poliakov A."/>
            <person name="Robbens S."/>
            <person name="Schmutz J."/>
            <person name="Toulza E."/>
            <person name="Wyss T."/>
            <person name="Zelensky A."/>
            <person name="Zhou K."/>
            <person name="Armbrust E.V."/>
            <person name="Bhattacharya D."/>
            <person name="Goodenough U.W."/>
            <person name="Van de Peer Y."/>
            <person name="Grigoriev I.V."/>
        </authorList>
    </citation>
    <scope>NUCLEOTIDE SEQUENCE [LARGE SCALE GENOMIC DNA]</scope>
    <source>
        <strain evidence="8 9">CCMP1545</strain>
    </source>
</reference>
<protein>
    <submittedName>
        <fullName evidence="8">Voltage-gated ion channel superfamily</fullName>
    </submittedName>
</protein>
<evidence type="ECO:0000256" key="5">
    <source>
        <dbReference type="SAM" id="MobiDB-lite"/>
    </source>
</evidence>
<dbReference type="AlphaFoldDB" id="C1N3E2"/>
<dbReference type="GO" id="GO:0005249">
    <property type="term" value="F:voltage-gated potassium channel activity"/>
    <property type="evidence" value="ECO:0007669"/>
    <property type="project" value="InterPro"/>
</dbReference>
<dbReference type="KEGG" id="mpp:MICPUCDRAFT_68624"/>
<dbReference type="eggNOG" id="KOG0501">
    <property type="taxonomic scope" value="Eukaryota"/>
</dbReference>
<dbReference type="InterPro" id="IPR050818">
    <property type="entry name" value="KCNH_animal-type"/>
</dbReference>
<organism evidence="9">
    <name type="scientific">Micromonas pusilla (strain CCMP1545)</name>
    <name type="common">Picoplanktonic green alga</name>
    <dbReference type="NCBI Taxonomy" id="564608"/>
    <lineage>
        <taxon>Eukaryota</taxon>
        <taxon>Viridiplantae</taxon>
        <taxon>Chlorophyta</taxon>
        <taxon>Mamiellophyceae</taxon>
        <taxon>Mamiellales</taxon>
        <taxon>Mamiellaceae</taxon>
        <taxon>Micromonas</taxon>
    </lineage>
</organism>
<feature type="transmembrane region" description="Helical" evidence="6">
    <location>
        <begin position="410"/>
        <end position="432"/>
    </location>
</feature>
<dbReference type="InterPro" id="IPR014710">
    <property type="entry name" value="RmlC-like_jellyroll"/>
</dbReference>
<dbReference type="PANTHER" id="PTHR10217:SF435">
    <property type="entry name" value="POTASSIUM VOLTAGE-GATED CHANNEL PROTEIN EAG"/>
    <property type="match status" value="1"/>
</dbReference>
<dbReference type="InterPro" id="IPR005821">
    <property type="entry name" value="Ion_trans_dom"/>
</dbReference>
<feature type="transmembrane region" description="Helical" evidence="6">
    <location>
        <begin position="466"/>
        <end position="483"/>
    </location>
</feature>
<feature type="region of interest" description="Disordered" evidence="5">
    <location>
        <begin position="1"/>
        <end position="198"/>
    </location>
</feature>
<evidence type="ECO:0000256" key="2">
    <source>
        <dbReference type="ARBA" id="ARBA00022692"/>
    </source>
</evidence>
<feature type="compositionally biased region" description="Low complexity" evidence="5">
    <location>
        <begin position="108"/>
        <end position="120"/>
    </location>
</feature>
<dbReference type="Gene3D" id="1.10.287.70">
    <property type="match status" value="1"/>
</dbReference>
<sequence>MVVRTRARAAGHVYEHRQRDTHVSNGPFTEQRGPFRGRAGDARAREMNGEDPRGGGGGRTSVPGRISFDDPEELPPPSRERRSLRSSAGLGDASAEEDSPPNFRNRSGRSSATDSGATSGDDGDVVAPVNRHRRPVRHKSFGHMLQGMQKHGTAQAGERYRQTRKKLSASQFRSEKTLSTGADESDESSRGSRARRSKASNIPLNPLYVWSNPEDEPDGIPRALGLRAVDPRASNWTKFKRWFDTAHVLDFESEFNRNWDVLTAVMLVFVAIVTPFELGFLETEVRTAGGIFLFTLNRIVDFVFFLDIIVSCSTAYVDKRGTKIFSRFMIMKNYAKSWMAVDVVSIAPMDTVNVILESQGKSGTDNLKAIRFVRLLRLLKMLRILRGLRIFKRWKSRLAINYAVLSLQKYFLTLVLASHWLGCTLMLVHSILKDDCADVADDMTKCTFLYAYDDGSMVTAGVGPQYGFSLYFATGTIMGMPLGDVSPVRDEERTYFIFCQTVAGLVNAYLLGGMVSSIAALQARNQTFYNAMDNLNRFLKEKRLTAKNPRLCERLRSYYIFRHRENDGDGWKDIVNRTSREMQGEVVQELHNEWLSNVTYFHGVDVDGVPWAVDEDFKLNLSLTMSIDIVAPLEAVFKEDSPIDKLYVIQQGLV</sequence>
<feature type="transmembrane region" description="Helical" evidence="6">
    <location>
        <begin position="261"/>
        <end position="279"/>
    </location>
</feature>
<feature type="compositionally biased region" description="Basic and acidic residues" evidence="5">
    <location>
        <begin position="13"/>
        <end position="22"/>
    </location>
</feature>
<dbReference type="SUPFAM" id="SSF51206">
    <property type="entry name" value="cAMP-binding domain-like"/>
    <property type="match status" value="1"/>
</dbReference>
<evidence type="ECO:0000259" key="7">
    <source>
        <dbReference type="Pfam" id="PF00520"/>
    </source>
</evidence>
<dbReference type="PRINTS" id="PR01463">
    <property type="entry name" value="EAGCHANLFMLY"/>
</dbReference>
<dbReference type="EMBL" id="GG663746">
    <property type="protein sequence ID" value="EEH53182.1"/>
    <property type="molecule type" value="Genomic_DNA"/>
</dbReference>
<feature type="transmembrane region" description="Helical" evidence="6">
    <location>
        <begin position="299"/>
        <end position="317"/>
    </location>
</feature>
<keyword evidence="2 6" id="KW-0812">Transmembrane</keyword>
<dbReference type="GeneID" id="9687803"/>
<name>C1N3E2_MICPC</name>
<dbReference type="OrthoDB" id="426293at2759"/>
<evidence type="ECO:0000256" key="6">
    <source>
        <dbReference type="SAM" id="Phobius"/>
    </source>
</evidence>
<dbReference type="RefSeq" id="XP_003062363.1">
    <property type="nucleotide sequence ID" value="XM_003062317.1"/>
</dbReference>
<dbReference type="Proteomes" id="UP000001876">
    <property type="component" value="Unassembled WGS sequence"/>
</dbReference>
<feature type="domain" description="Ion transport" evidence="7">
    <location>
        <begin position="257"/>
        <end position="524"/>
    </location>
</feature>
<dbReference type="GO" id="GO:0005886">
    <property type="term" value="C:plasma membrane"/>
    <property type="evidence" value="ECO:0007669"/>
    <property type="project" value="TreeGrafter"/>
</dbReference>
<dbReference type="SUPFAM" id="SSF81324">
    <property type="entry name" value="Voltage-gated potassium channels"/>
    <property type="match status" value="1"/>
</dbReference>
<dbReference type="Gene3D" id="2.60.120.10">
    <property type="entry name" value="Jelly Rolls"/>
    <property type="match status" value="1"/>
</dbReference>
<keyword evidence="4 6" id="KW-0472">Membrane</keyword>
<evidence type="ECO:0000256" key="4">
    <source>
        <dbReference type="ARBA" id="ARBA00023136"/>
    </source>
</evidence>
<comment type="subcellular location">
    <subcellularLocation>
        <location evidence="1">Membrane</location>
        <topology evidence="1">Multi-pass membrane protein</topology>
    </subcellularLocation>
</comment>
<dbReference type="Pfam" id="PF00520">
    <property type="entry name" value="Ion_trans"/>
    <property type="match status" value="1"/>
</dbReference>
<keyword evidence="9" id="KW-1185">Reference proteome</keyword>
<feature type="compositionally biased region" description="Basic and acidic residues" evidence="5">
    <location>
        <begin position="38"/>
        <end position="53"/>
    </location>
</feature>
<accession>C1N3E2</accession>
<feature type="compositionally biased region" description="Polar residues" evidence="5">
    <location>
        <begin position="168"/>
        <end position="180"/>
    </location>
</feature>
<dbReference type="GO" id="GO:0042391">
    <property type="term" value="P:regulation of membrane potential"/>
    <property type="evidence" value="ECO:0007669"/>
    <property type="project" value="TreeGrafter"/>
</dbReference>
<evidence type="ECO:0000313" key="8">
    <source>
        <dbReference type="EMBL" id="EEH53182.1"/>
    </source>
</evidence>
<dbReference type="OMA" id="IFRHREN"/>
<evidence type="ECO:0000256" key="1">
    <source>
        <dbReference type="ARBA" id="ARBA00004141"/>
    </source>
</evidence>
<gene>
    <name evidence="8" type="ORF">MICPUCDRAFT_68624</name>
</gene>
<keyword evidence="3 6" id="KW-1133">Transmembrane helix</keyword>
<evidence type="ECO:0000256" key="3">
    <source>
        <dbReference type="ARBA" id="ARBA00022989"/>
    </source>
</evidence>
<feature type="transmembrane region" description="Helical" evidence="6">
    <location>
        <begin position="495"/>
        <end position="521"/>
    </location>
</feature>
<feature type="compositionally biased region" description="Basic residues" evidence="5">
    <location>
        <begin position="130"/>
        <end position="141"/>
    </location>
</feature>
<feature type="non-terminal residue" evidence="8">
    <location>
        <position position="654"/>
    </location>
</feature>
<dbReference type="InterPro" id="IPR018490">
    <property type="entry name" value="cNMP-bd_dom_sf"/>
</dbReference>
<proteinExistence type="predicted"/>
<dbReference type="InterPro" id="IPR003938">
    <property type="entry name" value="K_chnl_volt-dep_EAG/ELK/ERG"/>
</dbReference>
<dbReference type="PANTHER" id="PTHR10217">
    <property type="entry name" value="VOLTAGE AND LIGAND GATED POTASSIUM CHANNEL"/>
    <property type="match status" value="1"/>
</dbReference>